<feature type="signal peptide" evidence="1">
    <location>
        <begin position="1"/>
        <end position="22"/>
    </location>
</feature>
<accession>A0ABS9ZFP6</accession>
<reference evidence="2 3" key="1">
    <citation type="submission" date="2015-12" db="EMBL/GenBank/DDBJ databases">
        <title>Phylogenomics in the description of a new species in the Pseudomonas syringae group.</title>
        <authorList>
            <person name="Busquets A."/>
            <person name="Gomila M."/>
            <person name="Beiki F."/>
            <person name="Rahimian H."/>
            <person name="Mulet M."/>
            <person name="Sanchez D."/>
            <person name="Garcia-Valdes E."/>
            <person name="Lalucat J."/>
        </authorList>
    </citation>
    <scope>NUCLEOTIDE SEQUENCE [LARGE SCALE GENOMIC DNA]</scope>
    <source>
        <strain evidence="2 3">S25</strain>
    </source>
</reference>
<dbReference type="Proteomes" id="UP001320513">
    <property type="component" value="Unassembled WGS sequence"/>
</dbReference>
<dbReference type="EMBL" id="LOHG01000004">
    <property type="protein sequence ID" value="MCI8209419.1"/>
    <property type="molecule type" value="Genomic_DNA"/>
</dbReference>
<proteinExistence type="predicted"/>
<evidence type="ECO:0000313" key="3">
    <source>
        <dbReference type="Proteomes" id="UP001320513"/>
    </source>
</evidence>
<organism evidence="2 3">
    <name type="scientific">Pseudomonas maioricensis</name>
    <dbReference type="NCBI Taxonomy" id="1766623"/>
    <lineage>
        <taxon>Bacteria</taxon>
        <taxon>Pseudomonadati</taxon>
        <taxon>Pseudomonadota</taxon>
        <taxon>Gammaproteobacteria</taxon>
        <taxon>Pseudomonadales</taxon>
        <taxon>Pseudomonadaceae</taxon>
        <taxon>Pseudomonas</taxon>
    </lineage>
</organism>
<feature type="chain" id="PRO_5047371013" evidence="1">
    <location>
        <begin position="23"/>
        <end position="96"/>
    </location>
</feature>
<keyword evidence="3" id="KW-1185">Reference proteome</keyword>
<keyword evidence="1" id="KW-0732">Signal</keyword>
<evidence type="ECO:0000313" key="2">
    <source>
        <dbReference type="EMBL" id="MCI8209419.1"/>
    </source>
</evidence>
<sequence>MRKTGISFVALLALLCAFSVSAKDSKIPDSTIVQLLIDDSIASYSGNCPCPYNAMRNGRSCGKRSAYSKPGGYAPLCYKEDVTKAMIQEYRQRMKG</sequence>
<protein>
    <submittedName>
        <fullName evidence="2">Uncharacterized protein</fullName>
    </submittedName>
</protein>
<name>A0ABS9ZFP6_9PSED</name>
<comment type="caution">
    <text evidence="2">The sequence shown here is derived from an EMBL/GenBank/DDBJ whole genome shotgun (WGS) entry which is preliminary data.</text>
</comment>
<dbReference type="RefSeq" id="WP_243245392.1">
    <property type="nucleotide sequence ID" value="NZ_LOHG01000004.1"/>
</dbReference>
<gene>
    <name evidence="2" type="ORF">AUC61_07715</name>
</gene>
<evidence type="ECO:0000256" key="1">
    <source>
        <dbReference type="SAM" id="SignalP"/>
    </source>
</evidence>